<dbReference type="InterPro" id="IPR011009">
    <property type="entry name" value="Kinase-like_dom_sf"/>
</dbReference>
<feature type="compositionally biased region" description="Low complexity" evidence="10">
    <location>
        <begin position="19"/>
        <end position="39"/>
    </location>
</feature>
<keyword evidence="11" id="KW-1133">Transmembrane helix</keyword>
<feature type="region of interest" description="Disordered" evidence="10">
    <location>
        <begin position="1"/>
        <end position="43"/>
    </location>
</feature>
<dbReference type="PANTHER" id="PTHR11042:SF138">
    <property type="entry name" value="SERINE_THREONINE-PROTEIN KINASE IKS1-RELATED"/>
    <property type="match status" value="1"/>
</dbReference>
<dbReference type="Pfam" id="PF00069">
    <property type="entry name" value="Pkinase"/>
    <property type="match status" value="2"/>
</dbReference>
<evidence type="ECO:0000256" key="11">
    <source>
        <dbReference type="SAM" id="Phobius"/>
    </source>
</evidence>
<dbReference type="PANTHER" id="PTHR11042">
    <property type="entry name" value="EUKARYOTIC TRANSLATION INITIATION FACTOR 2-ALPHA KINASE EIF2-ALPHA KINASE -RELATED"/>
    <property type="match status" value="1"/>
</dbReference>
<evidence type="ECO:0000256" key="10">
    <source>
        <dbReference type="SAM" id="MobiDB-lite"/>
    </source>
</evidence>
<organism evidence="13 14">
    <name type="scientific">Melanopsichium pennsylvanicum</name>
    <dbReference type="NCBI Taxonomy" id="63383"/>
    <lineage>
        <taxon>Eukaryota</taxon>
        <taxon>Fungi</taxon>
        <taxon>Dikarya</taxon>
        <taxon>Basidiomycota</taxon>
        <taxon>Ustilaginomycotina</taxon>
        <taxon>Ustilaginomycetes</taxon>
        <taxon>Ustilaginales</taxon>
        <taxon>Ustilaginaceae</taxon>
        <taxon>Melanopsichium</taxon>
    </lineage>
</organism>
<feature type="domain" description="Protein kinase" evidence="12">
    <location>
        <begin position="237"/>
        <end position="640"/>
    </location>
</feature>
<gene>
    <name evidence="13" type="ORF">MEPE_03387</name>
</gene>
<feature type="region of interest" description="Disordered" evidence="10">
    <location>
        <begin position="647"/>
        <end position="721"/>
    </location>
</feature>
<keyword evidence="11" id="KW-0812">Transmembrane</keyword>
<keyword evidence="2" id="KW-0723">Serine/threonine-protein kinase</keyword>
<protein>
    <recommendedName>
        <fullName evidence="1">non-specific serine/threonine protein kinase</fullName>
        <ecNumber evidence="1">2.7.11.1</ecNumber>
    </recommendedName>
</protein>
<keyword evidence="6" id="KW-0067">ATP-binding</keyword>
<feature type="compositionally biased region" description="Acidic residues" evidence="10">
    <location>
        <begin position="708"/>
        <end position="719"/>
    </location>
</feature>
<evidence type="ECO:0000256" key="8">
    <source>
        <dbReference type="ARBA" id="ARBA00047899"/>
    </source>
</evidence>
<dbReference type="AlphaFoldDB" id="A0AAJ4XM51"/>
<accession>A0AAJ4XM51</accession>
<dbReference type="PROSITE" id="PS00108">
    <property type="entry name" value="PROTEIN_KINASE_ST"/>
    <property type="match status" value="1"/>
</dbReference>
<dbReference type="GO" id="GO:0005737">
    <property type="term" value="C:cytoplasm"/>
    <property type="evidence" value="ECO:0007669"/>
    <property type="project" value="TreeGrafter"/>
</dbReference>
<evidence type="ECO:0000256" key="9">
    <source>
        <dbReference type="ARBA" id="ARBA00048679"/>
    </source>
</evidence>
<sequence>MASSHRPSPLRASDATWLSSSTIVSEPSSSSCGQRASSSLDLVPAPRASDLQIVLRTRDHAAYYDPSNNELSLQTRASSRSLDASASEPTSPDATLIHHRTSNPSRASQSLLQRFTTSPSIPKASRNPICPTCARPWPLANANHLDSHFDTRFQPSTSDREDPSFIAPNYFRLLAQATSNTAAFTRPATPRFSNGNRFESASGNSTPVPPSRSSSPLSESEPIHPSTSAQGYYSRFFVELKRLGRGARGQVFLCQHVLNGNKLGKYAIKKIPVGDHAQSLLQSLNEVHLMETLHHPHLIHYQHAWIERCQLSAFGPEVPTLFVLMMAANGGSLADWISARTGDASANIDARDSLRASGDTSTKINGKRGSSQGDGGDGLYDGAGQEMSSVGNPEERRKIERLKAALRQRRAKRSTATTTTTTTTTPSSNLPQIRGSPNIDIEVGVHLLKTEEIHSLLFDMTSGLSFLHTRGILHLDIKPGNVLLHWDEDSLIPRALLSDFGSSLFLHDIYSRIRSGHTGTMEYMSPETILTDPTTGRLSELSSKADIWSLGVVLHLLVFFRLPFCETEDLDKLKQEMRKYPGFRTDRNSDAGGDNDDADKVRGRRRKGSGDEVLLGLLESMLQVDPIKRPTCEEILHILSVERDKRMRKGGGGDYKEKFQRQRRAKRDKRRQPQGIKDSHDDDDDDVDGGVSLALYRPSALPPLPRLDDEEEEEEEEKEEATIKNRASWIVINLLDFIPSQTVDIALAVLKCLSPKLVLHIFPPQRWTRRATADDDGGGGGAVALSSDTVSTLILVLALIDLSAHSRIVKVACWGGHFVVLFMYVYVAVGST</sequence>
<evidence type="ECO:0000256" key="1">
    <source>
        <dbReference type="ARBA" id="ARBA00012513"/>
    </source>
</evidence>
<dbReference type="EMBL" id="OAPG01000007">
    <property type="protein sequence ID" value="SNX84678.1"/>
    <property type="molecule type" value="Genomic_DNA"/>
</dbReference>
<feature type="compositionally biased region" description="Basic residues" evidence="10">
    <location>
        <begin position="661"/>
        <end position="672"/>
    </location>
</feature>
<evidence type="ECO:0000256" key="4">
    <source>
        <dbReference type="ARBA" id="ARBA00022741"/>
    </source>
</evidence>
<feature type="region of interest" description="Disordered" evidence="10">
    <location>
        <begin position="182"/>
        <end position="227"/>
    </location>
</feature>
<dbReference type="GO" id="GO:0005524">
    <property type="term" value="F:ATP binding"/>
    <property type="evidence" value="ECO:0007669"/>
    <property type="project" value="UniProtKB-KW"/>
</dbReference>
<evidence type="ECO:0000256" key="3">
    <source>
        <dbReference type="ARBA" id="ARBA00022679"/>
    </source>
</evidence>
<feature type="compositionally biased region" description="Basic and acidic residues" evidence="10">
    <location>
        <begin position="393"/>
        <end position="403"/>
    </location>
</feature>
<evidence type="ECO:0000313" key="14">
    <source>
        <dbReference type="Proteomes" id="UP001294444"/>
    </source>
</evidence>
<keyword evidence="4" id="KW-0547">Nucleotide-binding</keyword>
<dbReference type="InterPro" id="IPR000719">
    <property type="entry name" value="Prot_kinase_dom"/>
</dbReference>
<dbReference type="PROSITE" id="PS50011">
    <property type="entry name" value="PROTEIN_KINASE_DOM"/>
    <property type="match status" value="1"/>
</dbReference>
<keyword evidence="3" id="KW-0808">Transferase</keyword>
<dbReference type="FunFam" id="3.30.200.20:FF:000306">
    <property type="entry name" value="IKS protein kinase"/>
    <property type="match status" value="1"/>
</dbReference>
<feature type="region of interest" description="Disordered" evidence="10">
    <location>
        <begin position="75"/>
        <end position="108"/>
    </location>
</feature>
<feature type="region of interest" description="Disordered" evidence="10">
    <location>
        <begin position="354"/>
        <end position="435"/>
    </location>
</feature>
<reference evidence="13" key="1">
    <citation type="submission" date="2023-10" db="EMBL/GenBank/DDBJ databases">
        <authorList>
            <person name="Guldener U."/>
        </authorList>
    </citation>
    <scope>NUCLEOTIDE SEQUENCE</scope>
    <source>
        <strain evidence="13">Mp4</strain>
    </source>
</reference>
<comment type="catalytic activity">
    <reaction evidence="9">
        <text>L-seryl-[protein] + ATP = O-phospho-L-seryl-[protein] + ADP + H(+)</text>
        <dbReference type="Rhea" id="RHEA:17989"/>
        <dbReference type="Rhea" id="RHEA-COMP:9863"/>
        <dbReference type="Rhea" id="RHEA-COMP:11604"/>
        <dbReference type="ChEBI" id="CHEBI:15378"/>
        <dbReference type="ChEBI" id="CHEBI:29999"/>
        <dbReference type="ChEBI" id="CHEBI:30616"/>
        <dbReference type="ChEBI" id="CHEBI:83421"/>
        <dbReference type="ChEBI" id="CHEBI:456216"/>
        <dbReference type="EC" id="2.7.11.1"/>
    </reaction>
</comment>
<feature type="region of interest" description="Disordered" evidence="10">
    <location>
        <begin position="581"/>
        <end position="606"/>
    </location>
</feature>
<evidence type="ECO:0000256" key="2">
    <source>
        <dbReference type="ARBA" id="ARBA00022527"/>
    </source>
</evidence>
<dbReference type="Gene3D" id="3.30.200.20">
    <property type="entry name" value="Phosphorylase Kinase, domain 1"/>
    <property type="match status" value="1"/>
</dbReference>
<dbReference type="InterPro" id="IPR050339">
    <property type="entry name" value="CC_SR_Kinase"/>
</dbReference>
<feature type="compositionally biased region" description="Low complexity" evidence="10">
    <location>
        <begin position="211"/>
        <end position="226"/>
    </location>
</feature>
<feature type="compositionally biased region" description="Polar residues" evidence="10">
    <location>
        <begin position="191"/>
        <end position="204"/>
    </location>
</feature>
<evidence type="ECO:0000256" key="5">
    <source>
        <dbReference type="ARBA" id="ARBA00022777"/>
    </source>
</evidence>
<evidence type="ECO:0000259" key="12">
    <source>
        <dbReference type="PROSITE" id="PS50011"/>
    </source>
</evidence>
<feature type="compositionally biased region" description="Low complexity" evidence="10">
    <location>
        <begin position="76"/>
        <end position="87"/>
    </location>
</feature>
<evidence type="ECO:0000313" key="13">
    <source>
        <dbReference type="EMBL" id="SNX84678.1"/>
    </source>
</evidence>
<proteinExistence type="inferred from homology"/>
<dbReference type="SUPFAM" id="SSF56112">
    <property type="entry name" value="Protein kinase-like (PK-like)"/>
    <property type="match status" value="1"/>
</dbReference>
<comment type="caution">
    <text evidence="13">The sequence shown here is derived from an EMBL/GenBank/DDBJ whole genome shotgun (WGS) entry which is preliminary data.</text>
</comment>
<keyword evidence="5 13" id="KW-0418">Kinase</keyword>
<evidence type="ECO:0000256" key="7">
    <source>
        <dbReference type="ARBA" id="ARBA00037982"/>
    </source>
</evidence>
<dbReference type="GO" id="GO:0005634">
    <property type="term" value="C:nucleus"/>
    <property type="evidence" value="ECO:0007669"/>
    <property type="project" value="TreeGrafter"/>
</dbReference>
<evidence type="ECO:0000256" key="6">
    <source>
        <dbReference type="ARBA" id="ARBA00022840"/>
    </source>
</evidence>
<keyword evidence="11" id="KW-0472">Membrane</keyword>
<dbReference type="InterPro" id="IPR008271">
    <property type="entry name" value="Ser/Thr_kinase_AS"/>
</dbReference>
<feature type="compositionally biased region" description="Gly residues" evidence="10">
    <location>
        <begin position="372"/>
        <end position="381"/>
    </location>
</feature>
<name>A0AAJ4XM51_9BASI</name>
<feature type="transmembrane region" description="Helical" evidence="11">
    <location>
        <begin position="811"/>
        <end position="829"/>
    </location>
</feature>
<comment type="catalytic activity">
    <reaction evidence="8">
        <text>L-threonyl-[protein] + ATP = O-phospho-L-threonyl-[protein] + ADP + H(+)</text>
        <dbReference type="Rhea" id="RHEA:46608"/>
        <dbReference type="Rhea" id="RHEA-COMP:11060"/>
        <dbReference type="Rhea" id="RHEA-COMP:11605"/>
        <dbReference type="ChEBI" id="CHEBI:15378"/>
        <dbReference type="ChEBI" id="CHEBI:30013"/>
        <dbReference type="ChEBI" id="CHEBI:30616"/>
        <dbReference type="ChEBI" id="CHEBI:61977"/>
        <dbReference type="ChEBI" id="CHEBI:456216"/>
        <dbReference type="EC" id="2.7.11.1"/>
    </reaction>
</comment>
<comment type="similarity">
    <text evidence="7">Belongs to the protein kinase superfamily. Ser/Thr protein kinase family. GCN2 subfamily.</text>
</comment>
<dbReference type="SMART" id="SM00220">
    <property type="entry name" value="S_TKc"/>
    <property type="match status" value="1"/>
</dbReference>
<keyword evidence="14" id="KW-1185">Reference proteome</keyword>
<dbReference type="Gene3D" id="1.10.510.10">
    <property type="entry name" value="Transferase(Phosphotransferase) domain 1"/>
    <property type="match status" value="1"/>
</dbReference>
<feature type="compositionally biased region" description="Low complexity" evidence="10">
    <location>
        <begin position="415"/>
        <end position="425"/>
    </location>
</feature>
<dbReference type="EC" id="2.7.11.1" evidence="1"/>
<dbReference type="Proteomes" id="UP001294444">
    <property type="component" value="Unassembled WGS sequence"/>
</dbReference>
<dbReference type="CDD" id="cd00180">
    <property type="entry name" value="PKc"/>
    <property type="match status" value="1"/>
</dbReference>
<feature type="compositionally biased region" description="Basic residues" evidence="10">
    <location>
        <begin position="404"/>
        <end position="413"/>
    </location>
</feature>
<dbReference type="GO" id="GO:0004674">
    <property type="term" value="F:protein serine/threonine kinase activity"/>
    <property type="evidence" value="ECO:0007669"/>
    <property type="project" value="UniProtKB-KW"/>
</dbReference>